<comment type="cofactor">
    <cofactor evidence="1">
        <name>[4Fe-4S] cluster</name>
        <dbReference type="ChEBI" id="CHEBI:49883"/>
    </cofactor>
</comment>
<keyword evidence="7" id="KW-0408">Iron</keyword>
<dbReference type="SUPFAM" id="SSF102114">
    <property type="entry name" value="Radical SAM enzymes"/>
    <property type="match status" value="1"/>
</dbReference>
<evidence type="ECO:0000256" key="1">
    <source>
        <dbReference type="ARBA" id="ARBA00001966"/>
    </source>
</evidence>
<evidence type="ECO:0000313" key="11">
    <source>
        <dbReference type="Proteomes" id="UP000000503"/>
    </source>
</evidence>
<keyword evidence="5" id="KW-0479">Metal-binding</keyword>
<dbReference type="HOGENOM" id="CLU_062674_0_0_12"/>
<dbReference type="PANTHER" id="PTHR43075:SF1">
    <property type="entry name" value="FORMATE LYASE ACTIVATING ENZYME, PUTATIVE (AFU_ORTHOLOGUE AFUA_2G15630)-RELATED"/>
    <property type="match status" value="1"/>
</dbReference>
<dbReference type="InterPro" id="IPR040085">
    <property type="entry name" value="MJ0674-like"/>
</dbReference>
<keyword evidence="8" id="KW-0411">Iron-sulfur</keyword>
<reference evidence="11" key="1">
    <citation type="journal article" date="2013" name="Stand. Genomic Sci.">
        <title>Genome sequence of the thermophilic fresh-water bacterium Spirochaeta caldaria type strain (H1(T)), reclassification of Spirochaeta caldaria, Spirochaeta stenostrepta, and Spirochaeta zuelzerae in the genus Treponema as Treponema caldaria comb. nov., Treponema stenostrepta comb. nov., and Treponema zuelzerae comb. nov., and emendation of the genus Treponema.</title>
        <authorList>
            <person name="Abt B."/>
            <person name="Goker M."/>
            <person name="Scheuner C."/>
            <person name="Han C."/>
            <person name="Lu M."/>
            <person name="Misra M."/>
            <person name="Lapidus A."/>
            <person name="Nolan M."/>
            <person name="Lucas S."/>
            <person name="Hammon N."/>
            <person name="Deshpande S."/>
            <person name="Cheng J.F."/>
            <person name="Tapia R."/>
            <person name="Goodwin L.A."/>
            <person name="Pitluck S."/>
            <person name="Liolios K."/>
            <person name="Pagani I."/>
            <person name="Ivanova N."/>
            <person name="Mavromatis K."/>
            <person name="Mikhailova N."/>
            <person name="Huntemann M."/>
            <person name="Pati A."/>
            <person name="Chen A."/>
            <person name="Palaniappan K."/>
            <person name="Land M."/>
            <person name="Hauser L."/>
            <person name="Jeffries C.D."/>
            <person name="Rohde M."/>
            <person name="Spring S."/>
            <person name="Gronow S."/>
            <person name="Detter J.C."/>
            <person name="Bristow J."/>
            <person name="Eisen J.A."/>
            <person name="Markowitz V."/>
            <person name="Hugenholtz P."/>
            <person name="Kyrpides N.C."/>
            <person name="Woyke T."/>
            <person name="Klenk H.P."/>
        </authorList>
    </citation>
    <scope>NUCLEOTIDE SEQUENCE</scope>
    <source>
        <strain evidence="11">ATCC 51460 / DSM 7334 / H1</strain>
    </source>
</reference>
<dbReference type="GO" id="GO:0016491">
    <property type="term" value="F:oxidoreductase activity"/>
    <property type="evidence" value="ECO:0007669"/>
    <property type="project" value="UniProtKB-KW"/>
</dbReference>
<comment type="similarity">
    <text evidence="2">Belongs to the organic radical-activating enzymes family.</text>
</comment>
<dbReference type="STRING" id="744872.Spica_2613"/>
<evidence type="ECO:0000256" key="5">
    <source>
        <dbReference type="ARBA" id="ARBA00022723"/>
    </source>
</evidence>
<dbReference type="RefSeq" id="WP_013969989.1">
    <property type="nucleotide sequence ID" value="NC_015732.1"/>
</dbReference>
<dbReference type="InterPro" id="IPR058240">
    <property type="entry name" value="rSAM_sf"/>
</dbReference>
<proteinExistence type="inferred from homology"/>
<feature type="domain" description="Radical SAM core" evidence="9">
    <location>
        <begin position="59"/>
        <end position="185"/>
    </location>
</feature>
<evidence type="ECO:0000256" key="4">
    <source>
        <dbReference type="ARBA" id="ARBA00022691"/>
    </source>
</evidence>
<keyword evidence="11" id="KW-1185">Reference proteome</keyword>
<dbReference type="OrthoDB" id="9781783at2"/>
<evidence type="ECO:0000313" key="10">
    <source>
        <dbReference type="EMBL" id="AEJ20711.1"/>
    </source>
</evidence>
<evidence type="ECO:0000256" key="7">
    <source>
        <dbReference type="ARBA" id="ARBA00023004"/>
    </source>
</evidence>
<dbReference type="CDD" id="cd01335">
    <property type="entry name" value="Radical_SAM"/>
    <property type="match status" value="1"/>
</dbReference>
<dbReference type="InterPro" id="IPR007197">
    <property type="entry name" value="rSAM"/>
</dbReference>
<accession>F8EY50</accession>
<dbReference type="KEGG" id="scd:Spica_2613"/>
<dbReference type="InterPro" id="IPR013785">
    <property type="entry name" value="Aldolase_TIM"/>
</dbReference>
<evidence type="ECO:0000256" key="6">
    <source>
        <dbReference type="ARBA" id="ARBA00023002"/>
    </source>
</evidence>
<dbReference type="GO" id="GO:0051539">
    <property type="term" value="F:4 iron, 4 sulfur cluster binding"/>
    <property type="evidence" value="ECO:0007669"/>
    <property type="project" value="UniProtKB-KW"/>
</dbReference>
<keyword evidence="6" id="KW-0560">Oxidoreductase</keyword>
<evidence type="ECO:0000256" key="2">
    <source>
        <dbReference type="ARBA" id="ARBA00009777"/>
    </source>
</evidence>
<dbReference type="InterPro" id="IPR001989">
    <property type="entry name" value="Radical_activat_CS"/>
</dbReference>
<dbReference type="eggNOG" id="COG1313">
    <property type="taxonomic scope" value="Bacteria"/>
</dbReference>
<dbReference type="Proteomes" id="UP000000503">
    <property type="component" value="Chromosome"/>
</dbReference>
<dbReference type="PANTHER" id="PTHR43075">
    <property type="entry name" value="FORMATE LYASE ACTIVATING ENZYME, PUTATIVE (AFU_ORTHOLOGUE AFUA_2G15630)-RELATED"/>
    <property type="match status" value="1"/>
</dbReference>
<evidence type="ECO:0000256" key="3">
    <source>
        <dbReference type="ARBA" id="ARBA00022485"/>
    </source>
</evidence>
<dbReference type="PROSITE" id="PS01087">
    <property type="entry name" value="RADICAL_ACTIVATING"/>
    <property type="match status" value="1"/>
</dbReference>
<organism evidence="10 11">
    <name type="scientific">Gracilinema caldarium (strain ATCC 51460 / DSM 7334 / H1)</name>
    <name type="common">Treponema caldarium</name>
    <dbReference type="NCBI Taxonomy" id="744872"/>
    <lineage>
        <taxon>Bacteria</taxon>
        <taxon>Pseudomonadati</taxon>
        <taxon>Spirochaetota</taxon>
        <taxon>Spirochaetia</taxon>
        <taxon>Spirochaetales</taxon>
        <taxon>Breznakiellaceae</taxon>
        <taxon>Gracilinema</taxon>
    </lineage>
</organism>
<dbReference type="AlphaFoldDB" id="F8EY50"/>
<dbReference type="SFLD" id="SFLDS00029">
    <property type="entry name" value="Radical_SAM"/>
    <property type="match status" value="1"/>
</dbReference>
<evidence type="ECO:0000259" key="9">
    <source>
        <dbReference type="Pfam" id="PF04055"/>
    </source>
</evidence>
<dbReference type="Pfam" id="PF04055">
    <property type="entry name" value="Radical_SAM"/>
    <property type="match status" value="1"/>
</dbReference>
<dbReference type="GO" id="GO:0046872">
    <property type="term" value="F:metal ion binding"/>
    <property type="evidence" value="ECO:0007669"/>
    <property type="project" value="UniProtKB-KW"/>
</dbReference>
<protein>
    <submittedName>
        <fullName evidence="10">Radical SAM domain protein</fullName>
    </submittedName>
</protein>
<keyword evidence="3" id="KW-0004">4Fe-4S</keyword>
<dbReference type="Gene3D" id="3.20.20.70">
    <property type="entry name" value="Aldolase class I"/>
    <property type="match status" value="1"/>
</dbReference>
<gene>
    <name evidence="10" type="ordered locus">Spica_2613</name>
</gene>
<evidence type="ECO:0000256" key="8">
    <source>
        <dbReference type="ARBA" id="ARBA00023014"/>
    </source>
</evidence>
<name>F8EY50_GRAC1</name>
<dbReference type="SFLD" id="SFLDG01099">
    <property type="entry name" value="Uncharacterised_Radical_SAM_Su"/>
    <property type="match status" value="1"/>
</dbReference>
<dbReference type="EMBL" id="CP002868">
    <property type="protein sequence ID" value="AEJ20711.1"/>
    <property type="molecule type" value="Genomic_DNA"/>
</dbReference>
<keyword evidence="4" id="KW-0949">S-adenosyl-L-methionine</keyword>
<sequence>MYWDNLYTSCTLCPRNCGVDRLAGQRGFCGETADLRIAVANIHRGEEPPLTGLGGSGTIFITGCTLGCAFCQNWQVSHSGMGRVVKTDEFAAICLALQRAGAENINIVTGSHAIPAIITGITQARKEGLQIPILWNSSSYESAQVLLNAEPYIDVFLPDLKTLDNTFAGRYFNAADYPEAATKAILAMISMKELRYGPCRKALEAAHTGAPVAADWPLILESGVVIRHLVLPDRLEDTRAVLQWFAEHAQGKALISVMTQYTPVKSPKNRFAKELPDRYVGEREFEIIQRWFEEFDIEDGFYQELVPDDAWLPDFMKTNPFSSELSVPIWHWEHGFIPNDTPPLSG</sequence>